<dbReference type="Proteomes" id="UP001283361">
    <property type="component" value="Unassembled WGS sequence"/>
</dbReference>
<protein>
    <submittedName>
        <fullName evidence="1">Uncharacterized protein</fullName>
    </submittedName>
</protein>
<keyword evidence="2" id="KW-1185">Reference proteome</keyword>
<evidence type="ECO:0000313" key="1">
    <source>
        <dbReference type="EMBL" id="KAK3756955.1"/>
    </source>
</evidence>
<proteinExistence type="predicted"/>
<dbReference type="EMBL" id="JAWDGP010005438">
    <property type="protein sequence ID" value="KAK3756955.1"/>
    <property type="molecule type" value="Genomic_DNA"/>
</dbReference>
<comment type="caution">
    <text evidence="1">The sequence shown here is derived from an EMBL/GenBank/DDBJ whole genome shotgun (WGS) entry which is preliminary data.</text>
</comment>
<name>A0AAE0YU45_9GAST</name>
<accession>A0AAE0YU45</accession>
<dbReference type="AlphaFoldDB" id="A0AAE0YU45"/>
<gene>
    <name evidence="1" type="ORF">RRG08_049235</name>
</gene>
<evidence type="ECO:0000313" key="2">
    <source>
        <dbReference type="Proteomes" id="UP001283361"/>
    </source>
</evidence>
<organism evidence="1 2">
    <name type="scientific">Elysia crispata</name>
    <name type="common">lettuce slug</name>
    <dbReference type="NCBI Taxonomy" id="231223"/>
    <lineage>
        <taxon>Eukaryota</taxon>
        <taxon>Metazoa</taxon>
        <taxon>Spiralia</taxon>
        <taxon>Lophotrochozoa</taxon>
        <taxon>Mollusca</taxon>
        <taxon>Gastropoda</taxon>
        <taxon>Heterobranchia</taxon>
        <taxon>Euthyneura</taxon>
        <taxon>Panpulmonata</taxon>
        <taxon>Sacoglossa</taxon>
        <taxon>Placobranchoidea</taxon>
        <taxon>Plakobranchidae</taxon>
        <taxon>Elysia</taxon>
    </lineage>
</organism>
<sequence length="122" mass="13442">MKKSPVWSTCACTKARAASLSGHGEHKIKNAVHRTCPDPIGSHANFSAVYALINCSTVTLMDPAHDLTGSQGNAMLKVNFNLSSVRYQDSWDNRSDWTRSGTLQAINLFTSEECIPLWAWES</sequence>
<reference evidence="1" key="1">
    <citation type="journal article" date="2023" name="G3 (Bethesda)">
        <title>A reference genome for the long-term kleptoplast-retaining sea slug Elysia crispata morphotype clarki.</title>
        <authorList>
            <person name="Eastman K.E."/>
            <person name="Pendleton A.L."/>
            <person name="Shaikh M.A."/>
            <person name="Suttiyut T."/>
            <person name="Ogas R."/>
            <person name="Tomko P."/>
            <person name="Gavelis G."/>
            <person name="Widhalm J.R."/>
            <person name="Wisecaver J.H."/>
        </authorList>
    </citation>
    <scope>NUCLEOTIDE SEQUENCE</scope>
    <source>
        <strain evidence="1">ECLA1</strain>
    </source>
</reference>